<dbReference type="Proteomes" id="UP000516349">
    <property type="component" value="Chromosome"/>
</dbReference>
<evidence type="ECO:0000256" key="1">
    <source>
        <dbReference type="SAM" id="MobiDB-lite"/>
    </source>
</evidence>
<dbReference type="Pfam" id="PF11233">
    <property type="entry name" value="DUF3035"/>
    <property type="match status" value="1"/>
</dbReference>
<dbReference type="AlphaFoldDB" id="A0A7H1NUQ4"/>
<accession>A0A7H1NUQ4</accession>
<feature type="region of interest" description="Disordered" evidence="1">
    <location>
        <begin position="161"/>
        <end position="199"/>
    </location>
</feature>
<reference evidence="2 3" key="1">
    <citation type="submission" date="2020-08" db="EMBL/GenBank/DDBJ databases">
        <title>Complete genome sequence of Entomobacter blattae G55GP.</title>
        <authorList>
            <person name="Poehlein A."/>
            <person name="Guzman J."/>
            <person name="Daniel R."/>
            <person name="Vilcinskas A."/>
        </authorList>
    </citation>
    <scope>NUCLEOTIDE SEQUENCE [LARGE SCALE GENOMIC DNA]</scope>
    <source>
        <strain evidence="2 3">G55GP</strain>
    </source>
</reference>
<keyword evidence="3" id="KW-1185">Reference proteome</keyword>
<evidence type="ECO:0000313" key="3">
    <source>
        <dbReference type="Proteomes" id="UP000516349"/>
    </source>
</evidence>
<proteinExistence type="predicted"/>
<gene>
    <name evidence="2" type="ORF">JGUZn3_23130</name>
</gene>
<protein>
    <recommendedName>
        <fullName evidence="4">DUF3035 domain-containing protein</fullName>
    </recommendedName>
</protein>
<dbReference type="KEGG" id="ebla:JGUZn3_23130"/>
<dbReference type="InterPro" id="IPR021395">
    <property type="entry name" value="DUF3035"/>
</dbReference>
<evidence type="ECO:0008006" key="4">
    <source>
        <dbReference type="Google" id="ProtNLM"/>
    </source>
</evidence>
<dbReference type="EMBL" id="CP060244">
    <property type="protein sequence ID" value="QNT79514.1"/>
    <property type="molecule type" value="Genomic_DNA"/>
</dbReference>
<name>A0A7H1NUQ4_9PROT</name>
<feature type="compositionally biased region" description="Basic and acidic residues" evidence="1">
    <location>
        <begin position="84"/>
        <end position="93"/>
    </location>
</feature>
<sequence length="199" mass="20968">MNKESSLIIGQKGRASMLLGRNAGKPVFPLLAVVAGGLLLAGCSGKDLTRAFGIERSAPDEYTITTRAPLSMPPSDDLQAPREGALRPQDESPRLQALETLSPNVAIEGANGAESSGQQALVGQANMASTARPAQEFGQADHSFVNEVMFWNGNREGSVVDGEAENERLKRNSALGKSPLDGATPTQKDDDSSGFLDVF</sequence>
<feature type="region of interest" description="Disordered" evidence="1">
    <location>
        <begin position="66"/>
        <end position="93"/>
    </location>
</feature>
<evidence type="ECO:0000313" key="2">
    <source>
        <dbReference type="EMBL" id="QNT79514.1"/>
    </source>
</evidence>
<organism evidence="2 3">
    <name type="scientific">Entomobacter blattae</name>
    <dbReference type="NCBI Taxonomy" id="2762277"/>
    <lineage>
        <taxon>Bacteria</taxon>
        <taxon>Pseudomonadati</taxon>
        <taxon>Pseudomonadota</taxon>
        <taxon>Alphaproteobacteria</taxon>
        <taxon>Acetobacterales</taxon>
        <taxon>Acetobacteraceae</taxon>
        <taxon>Entomobacter</taxon>
    </lineage>
</organism>